<dbReference type="RefSeq" id="WP_324181222.1">
    <property type="nucleotide sequence ID" value="NZ_BAABAW010000025.1"/>
</dbReference>
<evidence type="ECO:0000313" key="3">
    <source>
        <dbReference type="Proteomes" id="UP001327027"/>
    </source>
</evidence>
<protein>
    <recommendedName>
        <fullName evidence="1">DUF6973 domain-containing protein</fullName>
    </recommendedName>
</protein>
<sequence length="163" mass="19314">MDIWTLVKQFSYRQLFKLSLLGAQKPLYINPTLRATRQTINICDSLYKDSHHKNGKANAFRHALWNVLICRNIFKFSKNEAKSIDWAKKITDLHEKLMKNEPLAEMMDLHNNEIGRQYFERLKHRSEEEIVDFLNGLTKNAKKITEIRAIEKHKNDLVYILES</sequence>
<dbReference type="Proteomes" id="UP001327027">
    <property type="component" value="Unassembled WGS sequence"/>
</dbReference>
<proteinExistence type="predicted"/>
<dbReference type="Pfam" id="PF22322">
    <property type="entry name" value="DUF6973"/>
    <property type="match status" value="1"/>
</dbReference>
<dbReference type="InterPro" id="IPR054246">
    <property type="entry name" value="DUF6973"/>
</dbReference>
<evidence type="ECO:0000313" key="2">
    <source>
        <dbReference type="EMBL" id="MEB3347197.1"/>
    </source>
</evidence>
<keyword evidence="3" id="KW-1185">Reference proteome</keyword>
<gene>
    <name evidence="2" type="ORF">U6A24_17110</name>
</gene>
<name>A0ABU5ZZD6_9FLAO</name>
<accession>A0ABU5ZZD6</accession>
<feature type="domain" description="DUF6973" evidence="1">
    <location>
        <begin position="21"/>
        <end position="142"/>
    </location>
</feature>
<dbReference type="EMBL" id="JAYKLX010000008">
    <property type="protein sequence ID" value="MEB3347197.1"/>
    <property type="molecule type" value="Genomic_DNA"/>
</dbReference>
<organism evidence="2 3">
    <name type="scientific">Aquimarina gracilis</name>
    <dbReference type="NCBI Taxonomy" id="874422"/>
    <lineage>
        <taxon>Bacteria</taxon>
        <taxon>Pseudomonadati</taxon>
        <taxon>Bacteroidota</taxon>
        <taxon>Flavobacteriia</taxon>
        <taxon>Flavobacteriales</taxon>
        <taxon>Flavobacteriaceae</taxon>
        <taxon>Aquimarina</taxon>
    </lineage>
</organism>
<reference evidence="2 3" key="1">
    <citation type="journal article" date="2013" name="Int. J. Syst. Evol. Microbiol.">
        <title>Aquimarina gracilis sp. nov., isolated from the gut microflora of a mussel, Mytilus coruscus, and emended description of Aquimarina spongiae.</title>
        <authorList>
            <person name="Park S.C."/>
            <person name="Choe H.N."/>
            <person name="Baik K.S."/>
            <person name="Seong C.N."/>
        </authorList>
    </citation>
    <scope>NUCLEOTIDE SEQUENCE [LARGE SCALE GENOMIC DNA]</scope>
    <source>
        <strain evidence="2 3">PSC32</strain>
    </source>
</reference>
<comment type="caution">
    <text evidence="2">The sequence shown here is derived from an EMBL/GenBank/DDBJ whole genome shotgun (WGS) entry which is preliminary data.</text>
</comment>
<evidence type="ECO:0000259" key="1">
    <source>
        <dbReference type="Pfam" id="PF22322"/>
    </source>
</evidence>